<evidence type="ECO:0000313" key="1">
    <source>
        <dbReference type="EMBL" id="KAH3860992.1"/>
    </source>
</evidence>
<dbReference type="EMBL" id="JAIWYP010000002">
    <property type="protein sequence ID" value="KAH3860992.1"/>
    <property type="molecule type" value="Genomic_DNA"/>
</dbReference>
<organism evidence="1 2">
    <name type="scientific">Dreissena polymorpha</name>
    <name type="common">Zebra mussel</name>
    <name type="synonym">Mytilus polymorpha</name>
    <dbReference type="NCBI Taxonomy" id="45954"/>
    <lineage>
        <taxon>Eukaryota</taxon>
        <taxon>Metazoa</taxon>
        <taxon>Spiralia</taxon>
        <taxon>Lophotrochozoa</taxon>
        <taxon>Mollusca</taxon>
        <taxon>Bivalvia</taxon>
        <taxon>Autobranchia</taxon>
        <taxon>Heteroconchia</taxon>
        <taxon>Euheterodonta</taxon>
        <taxon>Imparidentia</taxon>
        <taxon>Neoheterodontei</taxon>
        <taxon>Myida</taxon>
        <taxon>Dreissenoidea</taxon>
        <taxon>Dreissenidae</taxon>
        <taxon>Dreissena</taxon>
    </lineage>
</organism>
<sequence length="58" mass="6324">MSQFRFPPESTALLADFLREISDGSDSPNSVLRTTLAALGYVYALVGPLETFNSSEIK</sequence>
<name>A0A9D4LLQ9_DREPO</name>
<evidence type="ECO:0000313" key="2">
    <source>
        <dbReference type="Proteomes" id="UP000828390"/>
    </source>
</evidence>
<proteinExistence type="predicted"/>
<reference evidence="1" key="2">
    <citation type="submission" date="2020-11" db="EMBL/GenBank/DDBJ databases">
        <authorList>
            <person name="McCartney M.A."/>
            <person name="Auch B."/>
            <person name="Kono T."/>
            <person name="Mallez S."/>
            <person name="Becker A."/>
            <person name="Gohl D.M."/>
            <person name="Silverstein K.A.T."/>
            <person name="Koren S."/>
            <person name="Bechman K.B."/>
            <person name="Herman A."/>
            <person name="Abrahante J.E."/>
            <person name="Garbe J."/>
        </authorList>
    </citation>
    <scope>NUCLEOTIDE SEQUENCE</scope>
    <source>
        <strain evidence="1">Duluth1</strain>
        <tissue evidence="1">Whole animal</tissue>
    </source>
</reference>
<comment type="caution">
    <text evidence="1">The sequence shown here is derived from an EMBL/GenBank/DDBJ whole genome shotgun (WGS) entry which is preliminary data.</text>
</comment>
<reference evidence="1" key="1">
    <citation type="journal article" date="2019" name="bioRxiv">
        <title>The Genome of the Zebra Mussel, Dreissena polymorpha: A Resource for Invasive Species Research.</title>
        <authorList>
            <person name="McCartney M.A."/>
            <person name="Auch B."/>
            <person name="Kono T."/>
            <person name="Mallez S."/>
            <person name="Zhang Y."/>
            <person name="Obille A."/>
            <person name="Becker A."/>
            <person name="Abrahante J.E."/>
            <person name="Garbe J."/>
            <person name="Badalamenti J.P."/>
            <person name="Herman A."/>
            <person name="Mangelson H."/>
            <person name="Liachko I."/>
            <person name="Sullivan S."/>
            <person name="Sone E.D."/>
            <person name="Koren S."/>
            <person name="Silverstein K.A.T."/>
            <person name="Beckman K.B."/>
            <person name="Gohl D.M."/>
        </authorList>
    </citation>
    <scope>NUCLEOTIDE SEQUENCE</scope>
    <source>
        <strain evidence="1">Duluth1</strain>
        <tissue evidence="1">Whole animal</tissue>
    </source>
</reference>
<protein>
    <submittedName>
        <fullName evidence="1">Uncharacterized protein</fullName>
    </submittedName>
</protein>
<dbReference type="AlphaFoldDB" id="A0A9D4LLQ9"/>
<gene>
    <name evidence="1" type="ORF">DPMN_023918</name>
</gene>
<accession>A0A9D4LLQ9</accession>
<dbReference type="Proteomes" id="UP000828390">
    <property type="component" value="Unassembled WGS sequence"/>
</dbReference>
<keyword evidence="2" id="KW-1185">Reference proteome</keyword>